<dbReference type="CDD" id="cd16377">
    <property type="entry name" value="23S_rRNA_IVP_like"/>
    <property type="match status" value="1"/>
</dbReference>
<dbReference type="AlphaFoldDB" id="A0A7K1SZ98"/>
<proteinExistence type="predicted"/>
<dbReference type="InterPro" id="IPR012657">
    <property type="entry name" value="23S_rRNA-intervening_sequence"/>
</dbReference>
<keyword evidence="2" id="KW-1185">Reference proteome</keyword>
<evidence type="ECO:0000313" key="2">
    <source>
        <dbReference type="Proteomes" id="UP000462014"/>
    </source>
</evidence>
<name>A0A7K1SZ98_9SPHI</name>
<dbReference type="PANTHER" id="PTHR38471:SF2">
    <property type="entry name" value="FOUR HELIX BUNDLE PROTEIN"/>
    <property type="match status" value="1"/>
</dbReference>
<sequence>MRSYSELLVWQKSHYLTLKVYSVSSSFPKEEMYGLTSQMRRSSSSIPTNIAEGCGRNSNAEMKRFLIISSGSSSELEYQLLLVKDLKYIDETLYKELSGAVVEIRKMIQAFIKALPLT</sequence>
<gene>
    <name evidence="1" type="ORF">GO621_14020</name>
</gene>
<dbReference type="Proteomes" id="UP000462014">
    <property type="component" value="Unassembled WGS sequence"/>
</dbReference>
<dbReference type="PANTHER" id="PTHR38471">
    <property type="entry name" value="FOUR HELIX BUNDLE PROTEIN"/>
    <property type="match status" value="1"/>
</dbReference>
<protein>
    <submittedName>
        <fullName evidence="1">Four helix bundle protein</fullName>
    </submittedName>
</protein>
<dbReference type="Gene3D" id="1.20.1440.60">
    <property type="entry name" value="23S rRNA-intervening sequence"/>
    <property type="match status" value="1"/>
</dbReference>
<accession>A0A7K1SZ98</accession>
<dbReference type="Pfam" id="PF05635">
    <property type="entry name" value="23S_rRNA_IVP"/>
    <property type="match status" value="1"/>
</dbReference>
<organism evidence="1 2">
    <name type="scientific">Mucilaginibacter arboris</name>
    <dbReference type="NCBI Taxonomy" id="2682090"/>
    <lineage>
        <taxon>Bacteria</taxon>
        <taxon>Pseudomonadati</taxon>
        <taxon>Bacteroidota</taxon>
        <taxon>Sphingobacteriia</taxon>
        <taxon>Sphingobacteriales</taxon>
        <taxon>Sphingobacteriaceae</taxon>
        <taxon>Mucilaginibacter</taxon>
    </lineage>
</organism>
<comment type="caution">
    <text evidence="1">The sequence shown here is derived from an EMBL/GenBank/DDBJ whole genome shotgun (WGS) entry which is preliminary data.</text>
</comment>
<dbReference type="EMBL" id="WPIK01000012">
    <property type="protein sequence ID" value="MVN22646.1"/>
    <property type="molecule type" value="Genomic_DNA"/>
</dbReference>
<dbReference type="SUPFAM" id="SSF158446">
    <property type="entry name" value="IVS-encoded protein-like"/>
    <property type="match status" value="1"/>
</dbReference>
<evidence type="ECO:0000313" key="1">
    <source>
        <dbReference type="EMBL" id="MVN22646.1"/>
    </source>
</evidence>
<dbReference type="RefSeq" id="WP_157568096.1">
    <property type="nucleotide sequence ID" value="NZ_WPIK01000012.1"/>
</dbReference>
<reference evidence="1 2" key="1">
    <citation type="submission" date="2019-12" db="EMBL/GenBank/DDBJ databases">
        <title>Mucilaginibacter sp. HMF7410 genome sequencing and assembly.</title>
        <authorList>
            <person name="Kang H."/>
            <person name="Cha I."/>
            <person name="Kim H."/>
            <person name="Joh K."/>
        </authorList>
    </citation>
    <scope>NUCLEOTIDE SEQUENCE [LARGE SCALE GENOMIC DNA]</scope>
    <source>
        <strain evidence="1 2">HMF7410</strain>
    </source>
</reference>
<dbReference type="InterPro" id="IPR036583">
    <property type="entry name" value="23S_rRNA_IVS_sf"/>
</dbReference>
<dbReference type="NCBIfam" id="TIGR02436">
    <property type="entry name" value="four helix bundle protein"/>
    <property type="match status" value="1"/>
</dbReference>